<feature type="compositionally biased region" description="Polar residues" evidence="7">
    <location>
        <begin position="167"/>
        <end position="189"/>
    </location>
</feature>
<dbReference type="GO" id="GO:0005634">
    <property type="term" value="C:nucleus"/>
    <property type="evidence" value="ECO:0007669"/>
    <property type="project" value="UniProtKB-SubCell"/>
</dbReference>
<keyword evidence="4" id="KW-0238">DNA-binding</keyword>
<feature type="region of interest" description="Disordered" evidence="7">
    <location>
        <begin position="1"/>
        <end position="20"/>
    </location>
</feature>
<evidence type="ECO:0000259" key="9">
    <source>
        <dbReference type="PROSITE" id="PS51294"/>
    </source>
</evidence>
<dbReference type="CDD" id="cd00167">
    <property type="entry name" value="SANT"/>
    <property type="match status" value="2"/>
</dbReference>
<comment type="subcellular location">
    <subcellularLocation>
        <location evidence="1">Nucleus</location>
    </subcellularLocation>
</comment>
<feature type="region of interest" description="Disordered" evidence="7">
    <location>
        <begin position="167"/>
        <end position="200"/>
    </location>
</feature>
<comment type="caution">
    <text evidence="10">The sequence shown here is derived from an EMBL/GenBank/DDBJ whole genome shotgun (WGS) entry which is preliminary data.</text>
</comment>
<dbReference type="InterPro" id="IPR017930">
    <property type="entry name" value="Myb_dom"/>
</dbReference>
<evidence type="ECO:0000259" key="8">
    <source>
        <dbReference type="PROSITE" id="PS50090"/>
    </source>
</evidence>
<dbReference type="FunFam" id="1.10.10.60:FF:000344">
    <property type="entry name" value="Transcription factor MYB44"/>
    <property type="match status" value="1"/>
</dbReference>
<feature type="domain" description="HTH myb-type" evidence="9">
    <location>
        <begin position="44"/>
        <end position="95"/>
    </location>
</feature>
<keyword evidence="2" id="KW-0677">Repeat</keyword>
<dbReference type="GO" id="GO:0000978">
    <property type="term" value="F:RNA polymerase II cis-regulatory region sequence-specific DNA binding"/>
    <property type="evidence" value="ECO:0007669"/>
    <property type="project" value="TreeGrafter"/>
</dbReference>
<proteinExistence type="predicted"/>
<dbReference type="PROSITE" id="PS50090">
    <property type="entry name" value="MYB_LIKE"/>
    <property type="match status" value="2"/>
</dbReference>
<dbReference type="InterPro" id="IPR001005">
    <property type="entry name" value="SANT/Myb"/>
</dbReference>
<evidence type="ECO:0000256" key="2">
    <source>
        <dbReference type="ARBA" id="ARBA00022737"/>
    </source>
</evidence>
<dbReference type="EMBL" id="JBAMMX010000004">
    <property type="protein sequence ID" value="KAK6943055.1"/>
    <property type="molecule type" value="Genomic_DNA"/>
</dbReference>
<feature type="domain" description="HTH myb-type" evidence="9">
    <location>
        <begin position="96"/>
        <end position="150"/>
    </location>
</feature>
<dbReference type="SMART" id="SM00717">
    <property type="entry name" value="SANT"/>
    <property type="match status" value="2"/>
</dbReference>
<feature type="domain" description="Myb-like" evidence="8">
    <location>
        <begin position="44"/>
        <end position="95"/>
    </location>
</feature>
<dbReference type="FunFam" id="1.10.10.60:FF:000060">
    <property type="entry name" value="MYB transcription factor"/>
    <property type="match status" value="1"/>
</dbReference>
<organism evidence="10 11">
    <name type="scientific">Dillenia turbinata</name>
    <dbReference type="NCBI Taxonomy" id="194707"/>
    <lineage>
        <taxon>Eukaryota</taxon>
        <taxon>Viridiplantae</taxon>
        <taxon>Streptophyta</taxon>
        <taxon>Embryophyta</taxon>
        <taxon>Tracheophyta</taxon>
        <taxon>Spermatophyta</taxon>
        <taxon>Magnoliopsida</taxon>
        <taxon>eudicotyledons</taxon>
        <taxon>Gunneridae</taxon>
        <taxon>Pentapetalae</taxon>
        <taxon>Dilleniales</taxon>
        <taxon>Dilleniaceae</taxon>
        <taxon>Dillenia</taxon>
    </lineage>
</organism>
<feature type="compositionally biased region" description="Basic and acidic residues" evidence="7">
    <location>
        <begin position="372"/>
        <end position="383"/>
    </location>
</feature>
<dbReference type="InterPro" id="IPR009057">
    <property type="entry name" value="Homeodomain-like_sf"/>
</dbReference>
<reference evidence="10 11" key="1">
    <citation type="submission" date="2023-12" db="EMBL/GenBank/DDBJ databases">
        <title>A high-quality genome assembly for Dillenia turbinata (Dilleniales).</title>
        <authorList>
            <person name="Chanderbali A."/>
        </authorList>
    </citation>
    <scope>NUCLEOTIDE SEQUENCE [LARGE SCALE GENOMIC DNA]</scope>
    <source>
        <strain evidence="10">LSX21</strain>
        <tissue evidence="10">Leaf</tissue>
    </source>
</reference>
<evidence type="ECO:0000256" key="6">
    <source>
        <dbReference type="ARBA" id="ARBA00023242"/>
    </source>
</evidence>
<evidence type="ECO:0000256" key="1">
    <source>
        <dbReference type="ARBA" id="ARBA00004123"/>
    </source>
</evidence>
<gene>
    <name evidence="10" type="ORF">RJ641_028432</name>
</gene>
<evidence type="ECO:0000256" key="4">
    <source>
        <dbReference type="ARBA" id="ARBA00023125"/>
    </source>
</evidence>
<feature type="domain" description="Myb-like" evidence="8">
    <location>
        <begin position="96"/>
        <end position="146"/>
    </location>
</feature>
<keyword evidence="6" id="KW-0539">Nucleus</keyword>
<dbReference type="GO" id="GO:0000981">
    <property type="term" value="F:DNA-binding transcription factor activity, RNA polymerase II-specific"/>
    <property type="evidence" value="ECO:0007669"/>
    <property type="project" value="TreeGrafter"/>
</dbReference>
<dbReference type="SUPFAM" id="SSF46689">
    <property type="entry name" value="Homeodomain-like"/>
    <property type="match status" value="1"/>
</dbReference>
<keyword evidence="11" id="KW-1185">Reference proteome</keyword>
<accession>A0AAN8VZ72</accession>
<feature type="region of interest" description="Disordered" evidence="7">
    <location>
        <begin position="372"/>
        <end position="396"/>
    </location>
</feature>
<dbReference type="PROSITE" id="PS51294">
    <property type="entry name" value="HTH_MYB"/>
    <property type="match status" value="2"/>
</dbReference>
<dbReference type="Pfam" id="PF00249">
    <property type="entry name" value="Myb_DNA-binding"/>
    <property type="match status" value="2"/>
</dbReference>
<protein>
    <submittedName>
        <fullName evidence="10">Uncharacterized protein</fullName>
    </submittedName>
</protein>
<name>A0AAN8VZ72_9MAGN</name>
<sequence>MTETEEGVRTTVIDDGEEEDSASVKVAIDGGDVMMEEGSGSNRRGDRVRGPWSLEEDVILSELVRKFGARNWNLIARGISGRSGKSCRLRWCNQLDPSVKRKPFSDEEDRILIAAHATHGNKWAVIARLLPGRTDNAIKNHWNSTLRRRFMRLDRLKLRSVSMVENNSVDKTQASSEETPSCGNGNSIRSLEGKDVSSMGNVDDYDENYPKNEVNGANNQSTLCRPLARVSVFNAYKTSNGSDSGFQISRPVPVQGSLGHASNPEVGICRLLEGAYSEVFVPNQCGHECCGSRRKRISKSSLLGPEFIEYLESPTFSSHQFVAIANHISNNAWLKCGLDNDSNNMDSTPGSPEQMGNFQESRMNDHINFEGRKNKLRGMERDVLSSQMRQPSPLPA</sequence>
<dbReference type="InterPro" id="IPR050560">
    <property type="entry name" value="MYB_TF"/>
</dbReference>
<dbReference type="Gene3D" id="1.10.10.60">
    <property type="entry name" value="Homeodomain-like"/>
    <property type="match status" value="2"/>
</dbReference>
<dbReference type="AlphaFoldDB" id="A0AAN8VZ72"/>
<evidence type="ECO:0000313" key="10">
    <source>
        <dbReference type="EMBL" id="KAK6943055.1"/>
    </source>
</evidence>
<dbReference type="PANTHER" id="PTHR45614:SF300">
    <property type="entry name" value="MYB TRANSCRIPTION FACTOR"/>
    <property type="match status" value="1"/>
</dbReference>
<evidence type="ECO:0000256" key="3">
    <source>
        <dbReference type="ARBA" id="ARBA00023015"/>
    </source>
</evidence>
<dbReference type="Proteomes" id="UP001370490">
    <property type="component" value="Unassembled WGS sequence"/>
</dbReference>
<keyword evidence="5" id="KW-0804">Transcription</keyword>
<evidence type="ECO:0000256" key="5">
    <source>
        <dbReference type="ARBA" id="ARBA00023163"/>
    </source>
</evidence>
<dbReference type="PANTHER" id="PTHR45614">
    <property type="entry name" value="MYB PROTEIN-RELATED"/>
    <property type="match status" value="1"/>
</dbReference>
<evidence type="ECO:0000313" key="11">
    <source>
        <dbReference type="Proteomes" id="UP001370490"/>
    </source>
</evidence>
<keyword evidence="3" id="KW-0805">Transcription regulation</keyword>
<evidence type="ECO:0000256" key="7">
    <source>
        <dbReference type="SAM" id="MobiDB-lite"/>
    </source>
</evidence>